<feature type="region of interest" description="Disordered" evidence="1">
    <location>
        <begin position="100"/>
        <end position="124"/>
    </location>
</feature>
<feature type="chain" id="PRO_5040785953" evidence="2">
    <location>
        <begin position="28"/>
        <end position="124"/>
    </location>
</feature>
<keyword evidence="4" id="KW-1185">Reference proteome</keyword>
<comment type="caution">
    <text evidence="3">The sequence shown here is derived from an EMBL/GenBank/DDBJ whole genome shotgun (WGS) entry which is preliminary data.</text>
</comment>
<keyword evidence="2" id="KW-0732">Signal</keyword>
<dbReference type="Proteomes" id="UP001139451">
    <property type="component" value="Unassembled WGS sequence"/>
</dbReference>
<evidence type="ECO:0000256" key="1">
    <source>
        <dbReference type="SAM" id="MobiDB-lite"/>
    </source>
</evidence>
<dbReference type="EMBL" id="JAMLDX010000007">
    <property type="protein sequence ID" value="MCP3730954.1"/>
    <property type="molecule type" value="Genomic_DNA"/>
</dbReference>
<evidence type="ECO:0000313" key="4">
    <source>
        <dbReference type="Proteomes" id="UP001139451"/>
    </source>
</evidence>
<organism evidence="3 4">
    <name type="scientific">Sphingomonas tagetis</name>
    <dbReference type="NCBI Taxonomy" id="2949092"/>
    <lineage>
        <taxon>Bacteria</taxon>
        <taxon>Pseudomonadati</taxon>
        <taxon>Pseudomonadota</taxon>
        <taxon>Alphaproteobacteria</taxon>
        <taxon>Sphingomonadales</taxon>
        <taxon>Sphingomonadaceae</taxon>
        <taxon>Sphingomonas</taxon>
    </lineage>
</organism>
<name>A0A9X2HNN4_9SPHN</name>
<proteinExistence type="predicted"/>
<protein>
    <submittedName>
        <fullName evidence="3">Uncharacterized protein</fullName>
    </submittedName>
</protein>
<dbReference type="RefSeq" id="WP_254293089.1">
    <property type="nucleotide sequence ID" value="NZ_JAMLDX010000007.1"/>
</dbReference>
<gene>
    <name evidence="3" type="ORF">M9978_10980</name>
</gene>
<reference evidence="3" key="1">
    <citation type="submission" date="2022-05" db="EMBL/GenBank/DDBJ databases">
        <title>Sphingomonas sp. strain MG17 Genome sequencing and assembly.</title>
        <authorList>
            <person name="Kim I."/>
        </authorList>
    </citation>
    <scope>NUCLEOTIDE SEQUENCE</scope>
    <source>
        <strain evidence="3">MG17</strain>
    </source>
</reference>
<evidence type="ECO:0000313" key="3">
    <source>
        <dbReference type="EMBL" id="MCP3730954.1"/>
    </source>
</evidence>
<dbReference type="AlphaFoldDB" id="A0A9X2HNN4"/>
<feature type="signal peptide" evidence="2">
    <location>
        <begin position="1"/>
        <end position="27"/>
    </location>
</feature>
<evidence type="ECO:0000256" key="2">
    <source>
        <dbReference type="SAM" id="SignalP"/>
    </source>
</evidence>
<accession>A0A9X2HNN4</accession>
<sequence length="124" mass="12650">MRIFFGLAALVLLAGCGAGNTPPIARAAPIPVPQPGMAALTTVLGQSAAGLVAQFGKPLLDVSEGSARKLQFGGPICVLDAYLYPPKSGRGDPTVTFAETRQRDGSPIDQSSCAAALRAGRATR</sequence>
<dbReference type="PROSITE" id="PS51257">
    <property type="entry name" value="PROKAR_LIPOPROTEIN"/>
    <property type="match status" value="1"/>
</dbReference>